<dbReference type="Proteomes" id="UP001622594">
    <property type="component" value="Chromosome"/>
</dbReference>
<sequence length="201" mass="21556">MPPAIRAFRSATSYPSPEGRSGLAARAVELMELTLVSDELGTFTVPLEGPGDDIPHELPEGAVVSLTMTFRLGVDTDGLIFETLRVREGEDPVARRSALGSFRAGGPYEIRLPPERLPLGRAHCGTYDVTARMSDAAGIEHARVRHRFTLVHRTPGGAIEPSEDDASRAPLGGSGVTTPGGGREREGGRAPERDRRRIGRP</sequence>
<protein>
    <recommendedName>
        <fullName evidence="6">YtkA-like domain-containing protein</fullName>
    </recommendedName>
</protein>
<evidence type="ECO:0008006" key="6">
    <source>
        <dbReference type="Google" id="ProtNLM"/>
    </source>
</evidence>
<comment type="subcellular location">
    <subcellularLocation>
        <location evidence="1">Cytoplasm</location>
    </subcellularLocation>
</comment>
<reference evidence="4 5" key="1">
    <citation type="submission" date="2022-10" db="EMBL/GenBank/DDBJ databases">
        <title>The complete genomes of actinobacterial strains from the NBC collection.</title>
        <authorList>
            <person name="Joergensen T.S."/>
            <person name="Alvarez Arevalo M."/>
            <person name="Sterndorff E.B."/>
            <person name="Faurdal D."/>
            <person name="Vuksanovic O."/>
            <person name="Mourched A.-S."/>
            <person name="Charusanti P."/>
            <person name="Shaw S."/>
            <person name="Blin K."/>
            <person name="Weber T."/>
        </authorList>
    </citation>
    <scope>NUCLEOTIDE SEQUENCE [LARGE SCALE GENOMIC DNA]</scope>
    <source>
        <strain evidence="4 5">NBC_00123</strain>
    </source>
</reference>
<name>A0ABZ1LMW0_9ACTN</name>
<feature type="compositionally biased region" description="Basic and acidic residues" evidence="3">
    <location>
        <begin position="182"/>
        <end position="195"/>
    </location>
</feature>
<evidence type="ECO:0000313" key="4">
    <source>
        <dbReference type="EMBL" id="WTR74766.1"/>
    </source>
</evidence>
<proteinExistence type="predicted"/>
<dbReference type="InterPro" id="IPR024792">
    <property type="entry name" value="RhoGDI_dom_sf"/>
</dbReference>
<evidence type="ECO:0000256" key="3">
    <source>
        <dbReference type="SAM" id="MobiDB-lite"/>
    </source>
</evidence>
<feature type="region of interest" description="Disordered" evidence="3">
    <location>
        <begin position="1"/>
        <end position="20"/>
    </location>
</feature>
<dbReference type="EMBL" id="CP108188">
    <property type="protein sequence ID" value="WTR74766.1"/>
    <property type="molecule type" value="Genomic_DNA"/>
</dbReference>
<gene>
    <name evidence="4" type="ORF">OG814_38550</name>
</gene>
<organism evidence="4 5">
    <name type="scientific">Streptomyces zaomyceticus</name>
    <dbReference type="NCBI Taxonomy" id="68286"/>
    <lineage>
        <taxon>Bacteria</taxon>
        <taxon>Bacillati</taxon>
        <taxon>Actinomycetota</taxon>
        <taxon>Actinomycetes</taxon>
        <taxon>Kitasatosporales</taxon>
        <taxon>Streptomycetaceae</taxon>
        <taxon>Streptomyces</taxon>
    </lineage>
</organism>
<dbReference type="RefSeq" id="WP_327159836.1">
    <property type="nucleotide sequence ID" value="NZ_CP108062.1"/>
</dbReference>
<dbReference type="Gene3D" id="2.70.50.30">
    <property type="entry name" value="Coagulation Factor XIII, subunit A, domain 1"/>
    <property type="match status" value="1"/>
</dbReference>
<keyword evidence="2" id="KW-0963">Cytoplasm</keyword>
<dbReference type="SUPFAM" id="SSF81296">
    <property type="entry name" value="E set domains"/>
    <property type="match status" value="1"/>
</dbReference>
<keyword evidence="5" id="KW-1185">Reference proteome</keyword>
<evidence type="ECO:0000313" key="5">
    <source>
        <dbReference type="Proteomes" id="UP001622594"/>
    </source>
</evidence>
<dbReference type="InterPro" id="IPR014756">
    <property type="entry name" value="Ig_E-set"/>
</dbReference>
<accession>A0ABZ1LMW0</accession>
<feature type="compositionally biased region" description="Gly residues" evidence="3">
    <location>
        <begin position="172"/>
        <end position="181"/>
    </location>
</feature>
<evidence type="ECO:0000256" key="1">
    <source>
        <dbReference type="ARBA" id="ARBA00004496"/>
    </source>
</evidence>
<evidence type="ECO:0000256" key="2">
    <source>
        <dbReference type="ARBA" id="ARBA00022490"/>
    </source>
</evidence>
<feature type="region of interest" description="Disordered" evidence="3">
    <location>
        <begin position="153"/>
        <end position="201"/>
    </location>
</feature>